<evidence type="ECO:0000313" key="1">
    <source>
        <dbReference type="EMBL" id="ATZ30546.1"/>
    </source>
</evidence>
<sequence length="186" mass="20640">MNTAEARKIVTRALNDCSGFGGRVYSPRTLPVMPDQYPLIIVSVQSEHKVSQGRHVPQFTTTTTLRIDGRVLAYDSGDETENAAGVAWEEAEAMKEAIERAVIGNPDVRMKFQQISRIRSHIGVDSDGEAHTGIVVLELDLEYYQGPEDFFPSEIVPLREVNVRGVYPSFRLHFDLSAGDETGSET</sequence>
<dbReference type="AlphaFoldDB" id="A0A2H4TLW9"/>
<dbReference type="EMBL" id="CP024978">
    <property type="protein sequence ID" value="ATZ30546.1"/>
    <property type="molecule type" value="Genomic_DNA"/>
</dbReference>
<evidence type="ECO:0000313" key="2">
    <source>
        <dbReference type="Proteomes" id="UP000236551"/>
    </source>
</evidence>
<name>A0A2H4TLW9_ECOLX</name>
<gene>
    <name evidence="1" type="ORF">CV83915_00167</name>
</gene>
<proteinExistence type="predicted"/>
<protein>
    <submittedName>
        <fullName evidence="1">Tail sheath protein</fullName>
    </submittedName>
</protein>
<accession>A0A2H4TLW9</accession>
<reference evidence="1 2" key="1">
    <citation type="submission" date="2017-11" db="EMBL/GenBank/DDBJ databases">
        <title>Escherichia coli CV839-15 Genome sequencing and assembly.</title>
        <authorList>
            <person name="Li Z."/>
            <person name="Song N."/>
            <person name="Li W."/>
            <person name="Philip H.R."/>
            <person name="Bu Z."/>
            <person name="Siguo L."/>
        </authorList>
    </citation>
    <scope>NUCLEOTIDE SEQUENCE [LARGE SCALE GENOMIC DNA]</scope>
    <source>
        <strain evidence="1 2">CV839-15</strain>
    </source>
</reference>
<dbReference type="RefSeq" id="WP_001090179.1">
    <property type="nucleotide sequence ID" value="NZ_BDPF01000007.1"/>
</dbReference>
<organism evidence="1 2">
    <name type="scientific">Escherichia coli</name>
    <dbReference type="NCBI Taxonomy" id="562"/>
    <lineage>
        <taxon>Bacteria</taxon>
        <taxon>Pseudomonadati</taxon>
        <taxon>Pseudomonadota</taxon>
        <taxon>Gammaproteobacteria</taxon>
        <taxon>Enterobacterales</taxon>
        <taxon>Enterobacteriaceae</taxon>
        <taxon>Escherichia</taxon>
    </lineage>
</organism>
<dbReference type="Proteomes" id="UP000236551">
    <property type="component" value="Chromosome"/>
</dbReference>